<organism evidence="2 3">
    <name type="scientific">Thelephora terrestris</name>
    <dbReference type="NCBI Taxonomy" id="56493"/>
    <lineage>
        <taxon>Eukaryota</taxon>
        <taxon>Fungi</taxon>
        <taxon>Dikarya</taxon>
        <taxon>Basidiomycota</taxon>
        <taxon>Agaricomycotina</taxon>
        <taxon>Agaricomycetes</taxon>
        <taxon>Thelephorales</taxon>
        <taxon>Thelephoraceae</taxon>
        <taxon>Thelephora</taxon>
    </lineage>
</organism>
<comment type="caution">
    <text evidence="2">The sequence shown here is derived from an EMBL/GenBank/DDBJ whole genome shotgun (WGS) entry which is preliminary data.</text>
</comment>
<sequence>MDSASHKADAQLFQEVSANLAQQANHFSPSHNFLLSTIEYLEQIVAAAPATERRRINALESHIYRLPPEILSVVASYLPKQALIKASHVSYHWRTVLLASPSLWADLNFHHKRELPAFLERSKSAPIHVAMDKDCTGSYAAFAFLKQHATRIETLVISGLEFSVRNSLPPMPNLRKLDIFFKSNGSRDPLHKIDDRANAKWILPAVTTLIVQGGDAFPFDVPQLTQLQVHSREILAIDKLLHFLNRCPLLEELEVAYERSVHTSRTRETAELPNLRLYNYHTTKNEYLGLLNKLRLPPSCSVVFNYWNGSAAVHQVNHDIPFYNPSPLSEIKRINLKAVGQTGGSIDATVELMDVRSYRVFMVRNVGRSRRVGWIDDHGVVDNLYVAYLKDLDTRAVTILCIESSYRWDLNSAQEVLSCLGGIRMLVLSGPVVAPCVHALCPMAEGDPEYLDPSRWRCPKLDTLVIRSPSFFWCNPMDNIMRCLPAIAQKRKAAGMPFKSISLFISSPWDENENGPMESCSSLEVLRGCVERFEIVLGDDALDWNADDYFFDGLSIRRDRYIFPEDNRCRQSLTRSNVDGDLYHPRLFRPQSEYY</sequence>
<dbReference type="InterPro" id="IPR036047">
    <property type="entry name" value="F-box-like_dom_sf"/>
</dbReference>
<reference evidence="2" key="2">
    <citation type="submission" date="2020-11" db="EMBL/GenBank/DDBJ databases">
        <authorList>
            <consortium name="DOE Joint Genome Institute"/>
            <person name="Kuo A."/>
            <person name="Miyauchi S."/>
            <person name="Kiss E."/>
            <person name="Drula E."/>
            <person name="Kohler A."/>
            <person name="Sanchez-Garcia M."/>
            <person name="Andreopoulos B."/>
            <person name="Barry K.W."/>
            <person name="Bonito G."/>
            <person name="Buee M."/>
            <person name="Carver A."/>
            <person name="Chen C."/>
            <person name="Cichocki N."/>
            <person name="Clum A."/>
            <person name="Culley D."/>
            <person name="Crous P.W."/>
            <person name="Fauchery L."/>
            <person name="Girlanda M."/>
            <person name="Hayes R."/>
            <person name="Keri Z."/>
            <person name="Labutti K."/>
            <person name="Lipzen A."/>
            <person name="Lombard V."/>
            <person name="Magnuson J."/>
            <person name="Maillard F."/>
            <person name="Morin E."/>
            <person name="Murat C."/>
            <person name="Nolan M."/>
            <person name="Ohm R."/>
            <person name="Pangilinan J."/>
            <person name="Pereira M."/>
            <person name="Perotto S."/>
            <person name="Peter M."/>
            <person name="Riley R."/>
            <person name="Sitrit Y."/>
            <person name="Stielow B."/>
            <person name="Szollosi G."/>
            <person name="Zifcakova L."/>
            <person name="Stursova M."/>
            <person name="Spatafora J.W."/>
            <person name="Tedersoo L."/>
            <person name="Vaario L.-M."/>
            <person name="Yamada A."/>
            <person name="Yan M."/>
            <person name="Wang P."/>
            <person name="Xu J."/>
            <person name="Bruns T."/>
            <person name="Baldrian P."/>
            <person name="Vilgalys R."/>
            <person name="Henrissat B."/>
            <person name="Grigoriev I.V."/>
            <person name="Hibbett D."/>
            <person name="Nagy L.G."/>
            <person name="Martin F.M."/>
        </authorList>
    </citation>
    <scope>NUCLEOTIDE SEQUENCE</scope>
    <source>
        <strain evidence="2">UH-Tt-Lm1</strain>
    </source>
</reference>
<dbReference type="OrthoDB" id="3172239at2759"/>
<protein>
    <recommendedName>
        <fullName evidence="1">F-box domain-containing protein</fullName>
    </recommendedName>
</protein>
<feature type="domain" description="F-box" evidence="1">
    <location>
        <begin position="60"/>
        <end position="107"/>
    </location>
</feature>
<accession>A0A9P6L336</accession>
<evidence type="ECO:0000259" key="1">
    <source>
        <dbReference type="PROSITE" id="PS50181"/>
    </source>
</evidence>
<dbReference type="Pfam" id="PF12937">
    <property type="entry name" value="F-box-like"/>
    <property type="match status" value="1"/>
</dbReference>
<dbReference type="InterPro" id="IPR001810">
    <property type="entry name" value="F-box_dom"/>
</dbReference>
<dbReference type="Gene3D" id="1.20.1280.50">
    <property type="match status" value="1"/>
</dbReference>
<dbReference type="PROSITE" id="PS50181">
    <property type="entry name" value="FBOX"/>
    <property type="match status" value="1"/>
</dbReference>
<dbReference type="AlphaFoldDB" id="A0A9P6L336"/>
<evidence type="ECO:0000313" key="2">
    <source>
        <dbReference type="EMBL" id="KAF9781178.1"/>
    </source>
</evidence>
<evidence type="ECO:0000313" key="3">
    <source>
        <dbReference type="Proteomes" id="UP000736335"/>
    </source>
</evidence>
<dbReference type="EMBL" id="WIUZ02000014">
    <property type="protein sequence ID" value="KAF9781178.1"/>
    <property type="molecule type" value="Genomic_DNA"/>
</dbReference>
<gene>
    <name evidence="2" type="ORF">BJ322DRAFT_1111897</name>
</gene>
<keyword evidence="3" id="KW-1185">Reference proteome</keyword>
<reference evidence="2" key="1">
    <citation type="journal article" date="2020" name="Nat. Commun.">
        <title>Large-scale genome sequencing of mycorrhizal fungi provides insights into the early evolution of symbiotic traits.</title>
        <authorList>
            <person name="Miyauchi S."/>
            <person name="Kiss E."/>
            <person name="Kuo A."/>
            <person name="Drula E."/>
            <person name="Kohler A."/>
            <person name="Sanchez-Garcia M."/>
            <person name="Morin E."/>
            <person name="Andreopoulos B."/>
            <person name="Barry K.W."/>
            <person name="Bonito G."/>
            <person name="Buee M."/>
            <person name="Carver A."/>
            <person name="Chen C."/>
            <person name="Cichocki N."/>
            <person name="Clum A."/>
            <person name="Culley D."/>
            <person name="Crous P.W."/>
            <person name="Fauchery L."/>
            <person name="Girlanda M."/>
            <person name="Hayes R.D."/>
            <person name="Keri Z."/>
            <person name="LaButti K."/>
            <person name="Lipzen A."/>
            <person name="Lombard V."/>
            <person name="Magnuson J."/>
            <person name="Maillard F."/>
            <person name="Murat C."/>
            <person name="Nolan M."/>
            <person name="Ohm R.A."/>
            <person name="Pangilinan J."/>
            <person name="Pereira M.F."/>
            <person name="Perotto S."/>
            <person name="Peter M."/>
            <person name="Pfister S."/>
            <person name="Riley R."/>
            <person name="Sitrit Y."/>
            <person name="Stielow J.B."/>
            <person name="Szollosi G."/>
            <person name="Zifcakova L."/>
            <person name="Stursova M."/>
            <person name="Spatafora J.W."/>
            <person name="Tedersoo L."/>
            <person name="Vaario L.M."/>
            <person name="Yamada A."/>
            <person name="Yan M."/>
            <person name="Wang P."/>
            <person name="Xu J."/>
            <person name="Bruns T."/>
            <person name="Baldrian P."/>
            <person name="Vilgalys R."/>
            <person name="Dunand C."/>
            <person name="Henrissat B."/>
            <person name="Grigoriev I.V."/>
            <person name="Hibbett D."/>
            <person name="Nagy L.G."/>
            <person name="Martin F.M."/>
        </authorList>
    </citation>
    <scope>NUCLEOTIDE SEQUENCE</scope>
    <source>
        <strain evidence="2">UH-Tt-Lm1</strain>
    </source>
</reference>
<proteinExistence type="predicted"/>
<dbReference type="Proteomes" id="UP000736335">
    <property type="component" value="Unassembled WGS sequence"/>
</dbReference>
<dbReference type="SUPFAM" id="SSF81383">
    <property type="entry name" value="F-box domain"/>
    <property type="match status" value="1"/>
</dbReference>
<name>A0A9P6L336_9AGAM</name>